<dbReference type="InterPro" id="IPR056924">
    <property type="entry name" value="SH3_Tf2-1"/>
</dbReference>
<organism evidence="3 4">
    <name type="scientific">Trifolium pratense</name>
    <name type="common">Red clover</name>
    <dbReference type="NCBI Taxonomy" id="57577"/>
    <lineage>
        <taxon>Eukaryota</taxon>
        <taxon>Viridiplantae</taxon>
        <taxon>Streptophyta</taxon>
        <taxon>Embryophyta</taxon>
        <taxon>Tracheophyta</taxon>
        <taxon>Spermatophyta</taxon>
        <taxon>Magnoliopsida</taxon>
        <taxon>eudicotyledons</taxon>
        <taxon>Gunneridae</taxon>
        <taxon>Pentapetalae</taxon>
        <taxon>rosids</taxon>
        <taxon>fabids</taxon>
        <taxon>Fabales</taxon>
        <taxon>Fabaceae</taxon>
        <taxon>Papilionoideae</taxon>
        <taxon>50 kb inversion clade</taxon>
        <taxon>NPAAA clade</taxon>
        <taxon>Hologalegina</taxon>
        <taxon>IRL clade</taxon>
        <taxon>Trifolieae</taxon>
        <taxon>Trifolium</taxon>
    </lineage>
</organism>
<protein>
    <recommendedName>
        <fullName evidence="2">Integrase catalytic domain-containing protein</fullName>
    </recommendedName>
</protein>
<dbReference type="GO" id="GO:0003676">
    <property type="term" value="F:nucleic acid binding"/>
    <property type="evidence" value="ECO:0007669"/>
    <property type="project" value="InterPro"/>
</dbReference>
<feature type="coiled-coil region" evidence="1">
    <location>
        <begin position="122"/>
        <end position="153"/>
    </location>
</feature>
<gene>
    <name evidence="3" type="ORF">L195_g037397</name>
</gene>
<dbReference type="SUPFAM" id="SSF54160">
    <property type="entry name" value="Chromo domain-like"/>
    <property type="match status" value="1"/>
</dbReference>
<dbReference type="GO" id="GO:0015074">
    <property type="term" value="P:DNA integration"/>
    <property type="evidence" value="ECO:0007669"/>
    <property type="project" value="InterPro"/>
</dbReference>
<sequence length="325" mass="37201">MDFIGGLPKVHGIDTIMVVVDRLTKYAHFIPVSHPYTANDIAEIFIREVVKLHGFPKSIVSDRDKVFLSTFWAELFKQAGTKLKYNSAYHPQSDGQTEVALYGRSPPMLVKGDVQLFAVEEVNRLTAERNVALNEMQEQLLKAQDMMRSQANKHRRDVEFQIGDMVYPKIQPYKLQKLAKRFNQKLSPRYYGPYEILQKIGAVAYKLKLPEDSKVHRVFHVSLLKKVVAPNVEPQPLPSCMNEDWQLAPEPEDAMDTRRNEAREVEVLVKEKGLPDFENSWELADKLTKAYPGFVLEVKESFEGGGIDSFDRVFSRRCGKNNVGE</sequence>
<reference evidence="3 4" key="1">
    <citation type="journal article" date="2014" name="Am. J. Bot.">
        <title>Genome assembly and annotation for red clover (Trifolium pratense; Fabaceae).</title>
        <authorList>
            <person name="Istvanek J."/>
            <person name="Jaros M."/>
            <person name="Krenek A."/>
            <person name="Repkova J."/>
        </authorList>
    </citation>
    <scope>NUCLEOTIDE SEQUENCE [LARGE SCALE GENOMIC DNA]</scope>
    <source>
        <strain evidence="4">cv. Tatra</strain>
        <tissue evidence="3">Young leaves</tissue>
    </source>
</reference>
<dbReference type="ExpressionAtlas" id="A0A2K3LS91">
    <property type="expression patterns" value="baseline"/>
</dbReference>
<name>A0A2K3LS91_TRIPR</name>
<comment type="caution">
    <text evidence="3">The sequence shown here is derived from an EMBL/GenBank/DDBJ whole genome shotgun (WGS) entry which is preliminary data.</text>
</comment>
<proteinExistence type="predicted"/>
<keyword evidence="1" id="KW-0175">Coiled coil</keyword>
<evidence type="ECO:0000256" key="1">
    <source>
        <dbReference type="SAM" id="Coils"/>
    </source>
</evidence>
<accession>A0A2K3LS91</accession>
<dbReference type="Pfam" id="PF24626">
    <property type="entry name" value="SH3_Tf2-1"/>
    <property type="match status" value="1"/>
</dbReference>
<dbReference type="Proteomes" id="UP000236291">
    <property type="component" value="Unassembled WGS sequence"/>
</dbReference>
<dbReference type="PANTHER" id="PTHR35046">
    <property type="entry name" value="ZINC KNUCKLE (CCHC-TYPE) FAMILY PROTEIN"/>
    <property type="match status" value="1"/>
</dbReference>
<dbReference type="AlphaFoldDB" id="A0A2K3LS91"/>
<reference evidence="3 4" key="2">
    <citation type="journal article" date="2017" name="Front. Plant Sci.">
        <title>Gene Classification and Mining of Molecular Markers Useful in Red Clover (Trifolium pratense) Breeding.</title>
        <authorList>
            <person name="Istvanek J."/>
            <person name="Dluhosova J."/>
            <person name="Dluhos P."/>
            <person name="Patkova L."/>
            <person name="Nedelnik J."/>
            <person name="Repkova J."/>
        </authorList>
    </citation>
    <scope>NUCLEOTIDE SEQUENCE [LARGE SCALE GENOMIC DNA]</scope>
    <source>
        <strain evidence="4">cv. Tatra</strain>
        <tissue evidence="3">Young leaves</tissue>
    </source>
</reference>
<dbReference type="InterPro" id="IPR036397">
    <property type="entry name" value="RNaseH_sf"/>
</dbReference>
<dbReference type="PROSITE" id="PS50994">
    <property type="entry name" value="INTEGRASE"/>
    <property type="match status" value="1"/>
</dbReference>
<dbReference type="STRING" id="57577.A0A2K3LS91"/>
<dbReference type="PANTHER" id="PTHR35046:SF26">
    <property type="entry name" value="RNA-DIRECTED DNA POLYMERASE"/>
    <property type="match status" value="1"/>
</dbReference>
<dbReference type="InterPro" id="IPR012337">
    <property type="entry name" value="RNaseH-like_sf"/>
</dbReference>
<evidence type="ECO:0000313" key="3">
    <source>
        <dbReference type="EMBL" id="PNX81379.1"/>
    </source>
</evidence>
<dbReference type="InterPro" id="IPR001584">
    <property type="entry name" value="Integrase_cat-core"/>
</dbReference>
<dbReference type="Gene3D" id="3.30.420.10">
    <property type="entry name" value="Ribonuclease H-like superfamily/Ribonuclease H"/>
    <property type="match status" value="1"/>
</dbReference>
<dbReference type="SUPFAM" id="SSF53098">
    <property type="entry name" value="Ribonuclease H-like"/>
    <property type="match status" value="1"/>
</dbReference>
<dbReference type="EMBL" id="ASHM01039796">
    <property type="protein sequence ID" value="PNX81379.1"/>
    <property type="molecule type" value="Genomic_DNA"/>
</dbReference>
<evidence type="ECO:0000259" key="2">
    <source>
        <dbReference type="PROSITE" id="PS50994"/>
    </source>
</evidence>
<feature type="domain" description="Integrase catalytic" evidence="2">
    <location>
        <begin position="1"/>
        <end position="156"/>
    </location>
</feature>
<evidence type="ECO:0000313" key="4">
    <source>
        <dbReference type="Proteomes" id="UP000236291"/>
    </source>
</evidence>
<dbReference type="InterPro" id="IPR016197">
    <property type="entry name" value="Chromo-like_dom_sf"/>
</dbReference>